<dbReference type="PROSITE" id="PS51456">
    <property type="entry name" value="MYOSIN_MOTOR"/>
    <property type="match status" value="1"/>
</dbReference>
<evidence type="ECO:0000259" key="9">
    <source>
        <dbReference type="PROSITE" id="PS51456"/>
    </source>
</evidence>
<protein>
    <submittedName>
        <fullName evidence="10">Myosin</fullName>
    </submittedName>
</protein>
<dbReference type="GO" id="GO:0007015">
    <property type="term" value="P:actin filament organization"/>
    <property type="evidence" value="ECO:0007669"/>
    <property type="project" value="TreeGrafter"/>
</dbReference>
<comment type="similarity">
    <text evidence="1 8">Belongs to the TRAFAC class myosin-kinesin ATPase superfamily. Myosin family.</text>
</comment>
<reference evidence="10" key="1">
    <citation type="journal article" date="2015" name="Sci. Rep.">
        <title>Extensible byssus of Pinctada fucata: Ca(2+)-stabilized nanocavities and a thrombospondin-1 protein.</title>
        <authorList>
            <person name="Liu C."/>
            <person name="Li S."/>
            <person name="Huang J."/>
            <person name="Liu Y."/>
            <person name="Jia G."/>
            <person name="Xie L."/>
            <person name="Zhang R."/>
        </authorList>
    </citation>
    <scope>NUCLEOTIDE SEQUENCE</scope>
</reference>
<keyword evidence="7 8" id="KW-0009">Actin-binding</keyword>
<dbReference type="InterPro" id="IPR036961">
    <property type="entry name" value="Kinesin_motor_dom_sf"/>
</dbReference>
<dbReference type="GO" id="GO:0016459">
    <property type="term" value="C:myosin complex"/>
    <property type="evidence" value="ECO:0007669"/>
    <property type="project" value="UniProtKB-KW"/>
</dbReference>
<dbReference type="PANTHER" id="PTHR13140:SF857">
    <property type="entry name" value="MYOSIN-11"/>
    <property type="match status" value="1"/>
</dbReference>
<dbReference type="InterPro" id="IPR001609">
    <property type="entry name" value="Myosin_head_motor_dom-like"/>
</dbReference>
<dbReference type="Gene3D" id="3.40.850.10">
    <property type="entry name" value="Kinesin motor domain"/>
    <property type="match status" value="1"/>
</dbReference>
<dbReference type="FunFam" id="3.40.850.10:FF:000024">
    <property type="entry name" value="Myosin heavy chain, isoform J"/>
    <property type="match status" value="1"/>
</dbReference>
<evidence type="ECO:0000256" key="8">
    <source>
        <dbReference type="PROSITE-ProRule" id="PRU00782"/>
    </source>
</evidence>
<dbReference type="GO" id="GO:0016020">
    <property type="term" value="C:membrane"/>
    <property type="evidence" value="ECO:0007669"/>
    <property type="project" value="TreeGrafter"/>
</dbReference>
<evidence type="ECO:0000256" key="1">
    <source>
        <dbReference type="ARBA" id="ARBA00008314"/>
    </source>
</evidence>
<keyword evidence="4" id="KW-0175">Coiled coil</keyword>
<proteinExistence type="evidence at transcript level"/>
<comment type="caution">
    <text evidence="8">Lacks conserved residue(s) required for the propagation of feature annotation.</text>
</comment>
<evidence type="ECO:0000256" key="7">
    <source>
        <dbReference type="ARBA" id="ARBA00023203"/>
    </source>
</evidence>
<evidence type="ECO:0000256" key="4">
    <source>
        <dbReference type="ARBA" id="ARBA00023054"/>
    </source>
</evidence>
<organism evidence="10">
    <name type="scientific">Pinctada fucata</name>
    <name type="common">Akoya pearl oyster</name>
    <name type="synonym">Pinctada imbricata fucata</name>
    <dbReference type="NCBI Taxonomy" id="50426"/>
    <lineage>
        <taxon>Eukaryota</taxon>
        <taxon>Metazoa</taxon>
        <taxon>Spiralia</taxon>
        <taxon>Lophotrochozoa</taxon>
        <taxon>Mollusca</taxon>
        <taxon>Bivalvia</taxon>
        <taxon>Autobranchia</taxon>
        <taxon>Pteriomorphia</taxon>
        <taxon>Pterioida</taxon>
        <taxon>Pterioidea</taxon>
        <taxon>Pteriidae</taxon>
        <taxon>Pinctada</taxon>
    </lineage>
</organism>
<feature type="binding site" evidence="8">
    <location>
        <begin position="100"/>
        <end position="107"/>
    </location>
    <ligand>
        <name>ATP</name>
        <dbReference type="ChEBI" id="CHEBI:30616"/>
    </ligand>
</feature>
<evidence type="ECO:0000256" key="5">
    <source>
        <dbReference type="ARBA" id="ARBA00023123"/>
    </source>
</evidence>
<dbReference type="GO" id="GO:0005524">
    <property type="term" value="F:ATP binding"/>
    <property type="evidence" value="ECO:0007669"/>
    <property type="project" value="UniProtKB-UniRule"/>
</dbReference>
<dbReference type="Pfam" id="PF00063">
    <property type="entry name" value="Myosin_head"/>
    <property type="match status" value="1"/>
</dbReference>
<dbReference type="EMBL" id="KP737365">
    <property type="protein sequence ID" value="ALK82321.1"/>
    <property type="molecule type" value="mRNA"/>
</dbReference>
<sequence length="223" mass="25131">MNPPKYEKIEDMANMTYLNEASVLHNLRSRYKSLLIYTYSGLFCVAVNPYKRLPIYTMTLVDKYRGKRKTEMPPHLFAVADNAYQNMVQDRENQSCLITGESGAGKTENTKKVIQYFAMVAAGQHKEGDSEGIDQSKGSLEDQIVQANPVLEAYGNAKTVRNNNSSRFGKFVRIHFGPSGKIAGADIETYLLEKSRVTYQQTVERNYHIFYQLLSSGVSGMNG</sequence>
<keyword evidence="5 8" id="KW-0518">Myosin</keyword>
<dbReference type="PRINTS" id="PR00193">
    <property type="entry name" value="MYOSINHEAVY"/>
</dbReference>
<keyword evidence="6 8" id="KW-0505">Motor protein</keyword>
<evidence type="ECO:0000256" key="2">
    <source>
        <dbReference type="ARBA" id="ARBA00022741"/>
    </source>
</evidence>
<feature type="domain" description="Myosin motor" evidence="9">
    <location>
        <begin position="7"/>
        <end position="223"/>
    </location>
</feature>
<dbReference type="PANTHER" id="PTHR13140">
    <property type="entry name" value="MYOSIN"/>
    <property type="match status" value="1"/>
</dbReference>
<name>A0A0N7J6H6_PINFU</name>
<dbReference type="GO" id="GO:0005737">
    <property type="term" value="C:cytoplasm"/>
    <property type="evidence" value="ECO:0007669"/>
    <property type="project" value="TreeGrafter"/>
</dbReference>
<keyword evidence="2 8" id="KW-0547">Nucleotide-binding</keyword>
<evidence type="ECO:0000256" key="3">
    <source>
        <dbReference type="ARBA" id="ARBA00022840"/>
    </source>
</evidence>
<dbReference type="InterPro" id="IPR027417">
    <property type="entry name" value="P-loop_NTPase"/>
</dbReference>
<dbReference type="SMART" id="SM00242">
    <property type="entry name" value="MYSc"/>
    <property type="match status" value="1"/>
</dbReference>
<evidence type="ECO:0000256" key="6">
    <source>
        <dbReference type="ARBA" id="ARBA00023175"/>
    </source>
</evidence>
<accession>A0A0N7J6H6</accession>
<evidence type="ECO:0000313" key="10">
    <source>
        <dbReference type="EMBL" id="ALK82321.1"/>
    </source>
</evidence>
<dbReference type="SUPFAM" id="SSF52540">
    <property type="entry name" value="P-loop containing nucleoside triphosphate hydrolases"/>
    <property type="match status" value="1"/>
</dbReference>
<keyword evidence="3 8" id="KW-0067">ATP-binding</keyword>
<dbReference type="AlphaFoldDB" id="A0A0N7J6H6"/>
<dbReference type="GO" id="GO:0000146">
    <property type="term" value="F:microfilament motor activity"/>
    <property type="evidence" value="ECO:0007669"/>
    <property type="project" value="TreeGrafter"/>
</dbReference>
<dbReference type="GO" id="GO:0051015">
    <property type="term" value="F:actin filament binding"/>
    <property type="evidence" value="ECO:0007669"/>
    <property type="project" value="TreeGrafter"/>
</dbReference>